<protein>
    <submittedName>
        <fullName evidence="2">MaoC/PaaZ C-terminal domain-containing protein</fullName>
    </submittedName>
</protein>
<proteinExistence type="predicted"/>
<comment type="caution">
    <text evidence="2">The sequence shown here is derived from an EMBL/GenBank/DDBJ whole genome shotgun (WGS) entry which is preliminary data.</text>
</comment>
<evidence type="ECO:0000259" key="1">
    <source>
        <dbReference type="Pfam" id="PF01575"/>
    </source>
</evidence>
<evidence type="ECO:0000313" key="3">
    <source>
        <dbReference type="Proteomes" id="UP001431902"/>
    </source>
</evidence>
<dbReference type="InterPro" id="IPR029069">
    <property type="entry name" value="HotDog_dom_sf"/>
</dbReference>
<dbReference type="EMBL" id="JASGBH010000014">
    <property type="protein sequence ID" value="MDI9235164.1"/>
    <property type="molecule type" value="Genomic_DNA"/>
</dbReference>
<name>A0ABT6XAK7_9BURK</name>
<reference evidence="2" key="1">
    <citation type="submission" date="2023-05" db="EMBL/GenBank/DDBJ databases">
        <title>Limnohabitans sp. strain HM2-2 Genome sequencing and assembly.</title>
        <authorList>
            <person name="Jung Y."/>
        </authorList>
    </citation>
    <scope>NUCLEOTIDE SEQUENCE</scope>
    <source>
        <strain evidence="2">HM2-2</strain>
    </source>
</reference>
<dbReference type="PANTHER" id="PTHR43841:SF1">
    <property type="entry name" value="3-HYDROXYACYL-THIOESTER DEHYDRATASE X"/>
    <property type="match status" value="1"/>
</dbReference>
<dbReference type="PANTHER" id="PTHR43841">
    <property type="entry name" value="3-HYDROXYACYL-THIOESTER DEHYDRATASE HTDX-RELATED"/>
    <property type="match status" value="1"/>
</dbReference>
<dbReference type="Pfam" id="PF01575">
    <property type="entry name" value="MaoC_dehydratas"/>
    <property type="match status" value="1"/>
</dbReference>
<gene>
    <name evidence="2" type="ORF">QLQ16_15100</name>
</gene>
<dbReference type="InterPro" id="IPR002539">
    <property type="entry name" value="MaoC-like_dom"/>
</dbReference>
<dbReference type="Gene3D" id="3.10.129.10">
    <property type="entry name" value="Hotdog Thioesterase"/>
    <property type="match status" value="1"/>
</dbReference>
<dbReference type="SUPFAM" id="SSF54637">
    <property type="entry name" value="Thioesterase/thiol ester dehydrase-isomerase"/>
    <property type="match status" value="2"/>
</dbReference>
<evidence type="ECO:0000313" key="2">
    <source>
        <dbReference type="EMBL" id="MDI9235164.1"/>
    </source>
</evidence>
<keyword evidence="3" id="KW-1185">Reference proteome</keyword>
<sequence length="304" mass="32293">MQRQNITPASTLSNLARALASSFKRPGPVRALAPVTLVLPRVVVDAAHLARYAEVCGFAPSAQAPLTYPQMLTFPLVMTYMTSPACPWPAMGTVHLANAITQHAPLAAGDAVRVELSSGELLAHDKGQVFTLHLRVLRESDGEGDGQCVWQATQTLLRLGVKSPVGAPFNGAVGPELALTQAGAFDAPADTGRRYAPVSGDYNPIHLSALSARLFGFPRAIAHGLWTQARALALLQAAAPATVLQAASLTTVFKRPVLLPTRASLWQAQASTGQTVFEVRDARGEQVHLRSELRAEPAHQPTIS</sequence>
<dbReference type="Proteomes" id="UP001431902">
    <property type="component" value="Unassembled WGS sequence"/>
</dbReference>
<feature type="domain" description="MaoC-like" evidence="1">
    <location>
        <begin position="191"/>
        <end position="264"/>
    </location>
</feature>
<dbReference type="RefSeq" id="WP_158270139.1">
    <property type="nucleotide sequence ID" value="NZ_JASGBH010000014.1"/>
</dbReference>
<accession>A0ABT6XAK7</accession>
<organism evidence="2 3">
    <name type="scientific">Limnohabitans lacus</name>
    <dbReference type="NCBI Taxonomy" id="3045173"/>
    <lineage>
        <taxon>Bacteria</taxon>
        <taxon>Pseudomonadati</taxon>
        <taxon>Pseudomonadota</taxon>
        <taxon>Betaproteobacteria</taxon>
        <taxon>Burkholderiales</taxon>
        <taxon>Comamonadaceae</taxon>
        <taxon>Limnohabitans</taxon>
    </lineage>
</organism>